<name>A0A834XK17_APHGI</name>
<dbReference type="EMBL" id="JACMRX010000005">
    <property type="protein sequence ID" value="KAF7988350.1"/>
    <property type="molecule type" value="Genomic_DNA"/>
</dbReference>
<keyword evidence="2" id="KW-0732">Signal</keyword>
<evidence type="ECO:0000313" key="3">
    <source>
        <dbReference type="EMBL" id="KAF7988350.1"/>
    </source>
</evidence>
<evidence type="ECO:0000313" key="4">
    <source>
        <dbReference type="Proteomes" id="UP000639338"/>
    </source>
</evidence>
<protein>
    <submittedName>
        <fullName evidence="3">Uncharacterized protein</fullName>
    </submittedName>
</protein>
<feature type="compositionally biased region" description="Low complexity" evidence="1">
    <location>
        <begin position="284"/>
        <end position="299"/>
    </location>
</feature>
<evidence type="ECO:0000256" key="2">
    <source>
        <dbReference type="SAM" id="SignalP"/>
    </source>
</evidence>
<dbReference type="Proteomes" id="UP000639338">
    <property type="component" value="Unassembled WGS sequence"/>
</dbReference>
<dbReference type="AlphaFoldDB" id="A0A834XK17"/>
<accession>A0A834XK17</accession>
<sequence>MYKYYFFIFIIYVLSLKTYALPSPSHDDAQKLPVKQEKTSSFLPLLEFKNGGIRVNFAGYHAEAGLGGLFGGTGTRGGLFAGAGTPFGAHASANLGGVVEGEDGGSTGGGLHARAGLGNGGPEAAAGLGGALDGANGGGNRGRIYAATKNGGKTRIASKELGPGQSNIQMIPKLIVQTDSSGQNPELKSDVTRRDIITPEGGNQQLAGPSRRCEKKRRRVCHNHGKKVVIYQQTTDGQKPRDFAFDKPIPNAGFDGPILGEKNHESIPGLGPAFADTTGLKEIPPTTTKTTKTGGHISS</sequence>
<feature type="chain" id="PRO_5032707069" evidence="2">
    <location>
        <begin position="21"/>
        <end position="299"/>
    </location>
</feature>
<reference evidence="3 4" key="1">
    <citation type="submission" date="2020-08" db="EMBL/GenBank/DDBJ databases">
        <title>Aphidius gifuensis genome sequencing and assembly.</title>
        <authorList>
            <person name="Du Z."/>
        </authorList>
    </citation>
    <scope>NUCLEOTIDE SEQUENCE [LARGE SCALE GENOMIC DNA]</scope>
    <source>
        <strain evidence="3">YNYX2018</strain>
        <tissue evidence="3">Adults</tissue>
    </source>
</reference>
<comment type="caution">
    <text evidence="3">The sequence shown here is derived from an EMBL/GenBank/DDBJ whole genome shotgun (WGS) entry which is preliminary data.</text>
</comment>
<feature type="region of interest" description="Disordered" evidence="1">
    <location>
        <begin position="259"/>
        <end position="299"/>
    </location>
</feature>
<proteinExistence type="predicted"/>
<organism evidence="3 4">
    <name type="scientific">Aphidius gifuensis</name>
    <name type="common">Parasitoid wasp</name>
    <dbReference type="NCBI Taxonomy" id="684658"/>
    <lineage>
        <taxon>Eukaryota</taxon>
        <taxon>Metazoa</taxon>
        <taxon>Ecdysozoa</taxon>
        <taxon>Arthropoda</taxon>
        <taxon>Hexapoda</taxon>
        <taxon>Insecta</taxon>
        <taxon>Pterygota</taxon>
        <taxon>Neoptera</taxon>
        <taxon>Endopterygota</taxon>
        <taxon>Hymenoptera</taxon>
        <taxon>Apocrita</taxon>
        <taxon>Ichneumonoidea</taxon>
        <taxon>Braconidae</taxon>
        <taxon>Aphidiinae</taxon>
        <taxon>Aphidius</taxon>
    </lineage>
</organism>
<gene>
    <name evidence="3" type="ORF">HCN44_000923</name>
</gene>
<dbReference type="OrthoDB" id="7697912at2759"/>
<evidence type="ECO:0000256" key="1">
    <source>
        <dbReference type="SAM" id="MobiDB-lite"/>
    </source>
</evidence>
<keyword evidence="4" id="KW-1185">Reference proteome</keyword>
<feature type="signal peptide" evidence="2">
    <location>
        <begin position="1"/>
        <end position="20"/>
    </location>
</feature>